<comment type="caution">
    <text evidence="1">The sequence shown here is derived from an EMBL/GenBank/DDBJ whole genome shotgun (WGS) entry which is preliminary data.</text>
</comment>
<keyword evidence="2" id="KW-1185">Reference proteome</keyword>
<accession>A0ACB9PUW9</accession>
<evidence type="ECO:0000313" key="1">
    <source>
        <dbReference type="EMBL" id="KAI4351664.1"/>
    </source>
</evidence>
<proteinExistence type="predicted"/>
<sequence length="156" mass="16266">MVTALAVAFTICKAGTSLAKNFGINAIAVILATMFSKQFSSLAPFGEAMSVILMQVFFVVIDANIRSVMNTAPSIFMFVLVQMATYLGVILGLGKLFGCDLKLVLMSSNANVGGPTTTCAMATTKGWPSLGVPGILAGILGIAVQLLLALDLVWQS</sequence>
<gene>
    <name evidence="1" type="ORF">L6164_006000</name>
</gene>
<dbReference type="EMBL" id="CM039428">
    <property type="protein sequence ID" value="KAI4351664.1"/>
    <property type="molecule type" value="Genomic_DNA"/>
</dbReference>
<dbReference type="Proteomes" id="UP000828941">
    <property type="component" value="Chromosome 3"/>
</dbReference>
<name>A0ACB9PUW9_BAUVA</name>
<reference evidence="1 2" key="1">
    <citation type="journal article" date="2022" name="DNA Res.">
        <title>Chromosomal-level genome assembly of the orchid tree Bauhinia variegata (Leguminosae; Cercidoideae) supports the allotetraploid origin hypothesis of Bauhinia.</title>
        <authorList>
            <person name="Zhong Y."/>
            <person name="Chen Y."/>
            <person name="Zheng D."/>
            <person name="Pang J."/>
            <person name="Liu Y."/>
            <person name="Luo S."/>
            <person name="Meng S."/>
            <person name="Qian L."/>
            <person name="Wei D."/>
            <person name="Dai S."/>
            <person name="Zhou R."/>
        </authorList>
    </citation>
    <scope>NUCLEOTIDE SEQUENCE [LARGE SCALE GENOMIC DNA]</scope>
    <source>
        <strain evidence="1">BV-YZ2020</strain>
    </source>
</reference>
<protein>
    <submittedName>
        <fullName evidence="1">Uncharacterized protein</fullName>
    </submittedName>
</protein>
<organism evidence="1 2">
    <name type="scientific">Bauhinia variegata</name>
    <name type="common">Purple orchid tree</name>
    <name type="synonym">Phanera variegata</name>
    <dbReference type="NCBI Taxonomy" id="167791"/>
    <lineage>
        <taxon>Eukaryota</taxon>
        <taxon>Viridiplantae</taxon>
        <taxon>Streptophyta</taxon>
        <taxon>Embryophyta</taxon>
        <taxon>Tracheophyta</taxon>
        <taxon>Spermatophyta</taxon>
        <taxon>Magnoliopsida</taxon>
        <taxon>eudicotyledons</taxon>
        <taxon>Gunneridae</taxon>
        <taxon>Pentapetalae</taxon>
        <taxon>rosids</taxon>
        <taxon>fabids</taxon>
        <taxon>Fabales</taxon>
        <taxon>Fabaceae</taxon>
        <taxon>Cercidoideae</taxon>
        <taxon>Cercideae</taxon>
        <taxon>Bauhiniinae</taxon>
        <taxon>Bauhinia</taxon>
    </lineage>
</organism>
<evidence type="ECO:0000313" key="2">
    <source>
        <dbReference type="Proteomes" id="UP000828941"/>
    </source>
</evidence>